<protein>
    <submittedName>
        <fullName evidence="1">Uncharacterized protein</fullName>
    </submittedName>
</protein>
<organism evidence="1 2">
    <name type="scientific">Marasmius crinis-equi</name>
    <dbReference type="NCBI Taxonomy" id="585013"/>
    <lineage>
        <taxon>Eukaryota</taxon>
        <taxon>Fungi</taxon>
        <taxon>Dikarya</taxon>
        <taxon>Basidiomycota</taxon>
        <taxon>Agaricomycotina</taxon>
        <taxon>Agaricomycetes</taxon>
        <taxon>Agaricomycetidae</taxon>
        <taxon>Agaricales</taxon>
        <taxon>Marasmiineae</taxon>
        <taxon>Marasmiaceae</taxon>
        <taxon>Marasmius</taxon>
    </lineage>
</organism>
<dbReference type="InterPro" id="IPR027417">
    <property type="entry name" value="P-loop_NTPase"/>
</dbReference>
<gene>
    <name evidence="1" type="ORF">V5O48_018356</name>
</gene>
<evidence type="ECO:0000313" key="2">
    <source>
        <dbReference type="Proteomes" id="UP001465976"/>
    </source>
</evidence>
<accession>A0ABR3ELF1</accession>
<dbReference type="Gene3D" id="3.40.50.300">
    <property type="entry name" value="P-loop containing nucleotide triphosphate hydrolases"/>
    <property type="match status" value="1"/>
</dbReference>
<sequence length="338" mass="38093">MSSTPTQTQTHRPPPIYIFSHPRTRSNLLARLLETHPQIGDAILYPHRAAHVKGPERRVKDGSLFAVRPEEIEVSGVYTFQYCFDEMWRGFEGAYGKGLIPVVKEHVHMTMYASVVDACVPGVLEVPDPDSEPVVVDKLKTSPTTTNTTSPNPNPMILPASFLASITPILMIRHPIRTVTSGMGIMLGTYGKNIDEPAVPLTCTLKWTRILFNYYQSSAREAIVIDGDELVRDTKGQMDKLCALLGPGAGVDGSGIRYEWKAKKESVEVSEEMREEVYLRDLYESTGVIVNEEKLKPPNLDEETKMWAEKWGVDVANKLREYTEEALEDYNYLLQYRL</sequence>
<dbReference type="Proteomes" id="UP001465976">
    <property type="component" value="Unassembled WGS sequence"/>
</dbReference>
<proteinExistence type="predicted"/>
<keyword evidence="2" id="KW-1185">Reference proteome</keyword>
<dbReference type="EMBL" id="JBAHYK010003262">
    <property type="protein sequence ID" value="KAL0563707.1"/>
    <property type="molecule type" value="Genomic_DNA"/>
</dbReference>
<evidence type="ECO:0000313" key="1">
    <source>
        <dbReference type="EMBL" id="KAL0563707.1"/>
    </source>
</evidence>
<dbReference type="PANTHER" id="PTHR48312">
    <property type="match status" value="1"/>
</dbReference>
<comment type="caution">
    <text evidence="1">The sequence shown here is derived from an EMBL/GenBank/DDBJ whole genome shotgun (WGS) entry which is preliminary data.</text>
</comment>
<dbReference type="Pfam" id="PF13469">
    <property type="entry name" value="Sulfotransfer_3"/>
    <property type="match status" value="1"/>
</dbReference>
<dbReference type="PANTHER" id="PTHR48312:SF1">
    <property type="entry name" value="SULFOTRANSFERASE"/>
    <property type="match status" value="1"/>
</dbReference>
<dbReference type="SUPFAM" id="SSF52540">
    <property type="entry name" value="P-loop containing nucleoside triphosphate hydrolases"/>
    <property type="match status" value="1"/>
</dbReference>
<reference evidence="1 2" key="1">
    <citation type="submission" date="2024-02" db="EMBL/GenBank/DDBJ databases">
        <title>A draft genome for the cacao thread blight pathogen Marasmius crinis-equi.</title>
        <authorList>
            <person name="Cohen S.P."/>
            <person name="Baruah I.K."/>
            <person name="Amoako-Attah I."/>
            <person name="Bukari Y."/>
            <person name="Meinhardt L.W."/>
            <person name="Bailey B.A."/>
        </authorList>
    </citation>
    <scope>NUCLEOTIDE SEQUENCE [LARGE SCALE GENOMIC DNA]</scope>
    <source>
        <strain evidence="1 2">GH-76</strain>
    </source>
</reference>
<name>A0ABR3ELF1_9AGAR</name>